<protein>
    <submittedName>
        <fullName evidence="1">Uncharacterized protein</fullName>
    </submittedName>
</protein>
<keyword evidence="2" id="KW-1185">Reference proteome</keyword>
<gene>
    <name evidence="1" type="ORF">K1W69_17385</name>
</gene>
<organism evidence="1 2">
    <name type="scientific">Flavimaribacter sediminis</name>
    <dbReference type="NCBI Taxonomy" id="2865987"/>
    <lineage>
        <taxon>Bacteria</taxon>
        <taxon>Pseudomonadati</taxon>
        <taxon>Pseudomonadota</taxon>
        <taxon>Alphaproteobacteria</taxon>
        <taxon>Hyphomicrobiales</taxon>
        <taxon>Rhizobiaceae</taxon>
        <taxon>Flavimaribacter</taxon>
    </lineage>
</organism>
<reference evidence="1" key="1">
    <citation type="submission" date="2021-08" db="EMBL/GenBank/DDBJ databases">
        <title>Hoeflea bacterium WL0058 sp. nov., isolated from the sediment.</title>
        <authorList>
            <person name="Wang L."/>
            <person name="Zhang D."/>
        </authorList>
    </citation>
    <scope>NUCLEOTIDE SEQUENCE</scope>
    <source>
        <strain evidence="1">WL0058</strain>
    </source>
</reference>
<evidence type="ECO:0000313" key="2">
    <source>
        <dbReference type="Proteomes" id="UP001196509"/>
    </source>
</evidence>
<proteinExistence type="predicted"/>
<sequence length="84" mass="9263">MSSVHVTDHAVLRYLERVCGLDIEALRASIAAGCERGAAAGAPVVRFSGARFLLRGERVVTAIDDEHFCDHATMTDLIRRPERR</sequence>
<accession>A0AAE2ZLX8</accession>
<comment type="caution">
    <text evidence="1">The sequence shown here is derived from an EMBL/GenBank/DDBJ whole genome shotgun (WGS) entry which is preliminary data.</text>
</comment>
<name>A0AAE2ZLX8_9HYPH</name>
<dbReference type="RefSeq" id="WP_220230030.1">
    <property type="nucleotide sequence ID" value="NZ_JAICBX010000003.1"/>
</dbReference>
<dbReference type="Proteomes" id="UP001196509">
    <property type="component" value="Unassembled WGS sequence"/>
</dbReference>
<evidence type="ECO:0000313" key="1">
    <source>
        <dbReference type="EMBL" id="MBW8638973.1"/>
    </source>
</evidence>
<dbReference type="AlphaFoldDB" id="A0AAE2ZLX8"/>
<dbReference type="EMBL" id="JAICBX010000003">
    <property type="protein sequence ID" value="MBW8638973.1"/>
    <property type="molecule type" value="Genomic_DNA"/>
</dbReference>